<evidence type="ECO:0000313" key="2">
    <source>
        <dbReference type="EMBL" id="CAG8789378.1"/>
    </source>
</evidence>
<evidence type="ECO:0000256" key="1">
    <source>
        <dbReference type="SAM" id="MobiDB-lite"/>
    </source>
</evidence>
<dbReference type="OrthoDB" id="10525745at2759"/>
<dbReference type="EMBL" id="CAJVPY010026179">
    <property type="protein sequence ID" value="CAG8789378.1"/>
    <property type="molecule type" value="Genomic_DNA"/>
</dbReference>
<feature type="region of interest" description="Disordered" evidence="1">
    <location>
        <begin position="34"/>
        <end position="99"/>
    </location>
</feature>
<feature type="non-terminal residue" evidence="2">
    <location>
        <position position="1"/>
    </location>
</feature>
<accession>A0A9N9P5K7</accession>
<gene>
    <name evidence="2" type="ORF">DERYTH_LOCUS21093</name>
</gene>
<proteinExistence type="predicted"/>
<feature type="compositionally biased region" description="Basic and acidic residues" evidence="1">
    <location>
        <begin position="50"/>
        <end position="64"/>
    </location>
</feature>
<feature type="compositionally biased region" description="Acidic residues" evidence="1">
    <location>
        <begin position="35"/>
        <end position="49"/>
    </location>
</feature>
<keyword evidence="3" id="KW-1185">Reference proteome</keyword>
<dbReference type="AlphaFoldDB" id="A0A9N9P5K7"/>
<reference evidence="2" key="1">
    <citation type="submission" date="2021-06" db="EMBL/GenBank/DDBJ databases">
        <authorList>
            <person name="Kallberg Y."/>
            <person name="Tangrot J."/>
            <person name="Rosling A."/>
        </authorList>
    </citation>
    <scope>NUCLEOTIDE SEQUENCE</scope>
    <source>
        <strain evidence="2">MA453B</strain>
    </source>
</reference>
<protein>
    <submittedName>
        <fullName evidence="2">25937_t:CDS:1</fullName>
    </submittedName>
</protein>
<comment type="caution">
    <text evidence="2">The sequence shown here is derived from an EMBL/GenBank/DDBJ whole genome shotgun (WGS) entry which is preliminary data.</text>
</comment>
<evidence type="ECO:0000313" key="3">
    <source>
        <dbReference type="Proteomes" id="UP000789405"/>
    </source>
</evidence>
<name>A0A9N9P5K7_9GLOM</name>
<dbReference type="Proteomes" id="UP000789405">
    <property type="component" value="Unassembled WGS sequence"/>
</dbReference>
<organism evidence="2 3">
    <name type="scientific">Dentiscutata erythropus</name>
    <dbReference type="NCBI Taxonomy" id="1348616"/>
    <lineage>
        <taxon>Eukaryota</taxon>
        <taxon>Fungi</taxon>
        <taxon>Fungi incertae sedis</taxon>
        <taxon>Mucoromycota</taxon>
        <taxon>Glomeromycotina</taxon>
        <taxon>Glomeromycetes</taxon>
        <taxon>Diversisporales</taxon>
        <taxon>Gigasporaceae</taxon>
        <taxon>Dentiscutata</taxon>
    </lineage>
</organism>
<sequence length="118" mass="13658">EYYANDCETEINDMTNVEIQQITLKQLIELLQDFTEMENGESDDEESEMSGEKSEESDANKENQEFVLSNPKVRRGKERPPGSKCLKSSHKPNIKEKQQRRCKKCSGVGHYQKKCNKL</sequence>